<dbReference type="GO" id="GO:0008168">
    <property type="term" value="F:methyltransferase activity"/>
    <property type="evidence" value="ECO:0007669"/>
    <property type="project" value="UniProtKB-KW"/>
</dbReference>
<dbReference type="InterPro" id="IPR005299">
    <property type="entry name" value="MeTrfase_7"/>
</dbReference>
<keyword evidence="3" id="KW-0479">Metal-binding</keyword>
<keyword evidence="6" id="KW-1185">Reference proteome</keyword>
<evidence type="ECO:0000313" key="6">
    <source>
        <dbReference type="Proteomes" id="UP001370490"/>
    </source>
</evidence>
<dbReference type="GO" id="GO:0046872">
    <property type="term" value="F:metal ion binding"/>
    <property type="evidence" value="ECO:0007669"/>
    <property type="project" value="UniProtKB-KW"/>
</dbReference>
<dbReference type="Proteomes" id="UP001370490">
    <property type="component" value="Unassembled WGS sequence"/>
</dbReference>
<dbReference type="InterPro" id="IPR042086">
    <property type="entry name" value="MeTrfase_capping"/>
</dbReference>
<evidence type="ECO:0000256" key="2">
    <source>
        <dbReference type="ARBA" id="ARBA00022679"/>
    </source>
</evidence>
<dbReference type="GO" id="GO:0032259">
    <property type="term" value="P:methylation"/>
    <property type="evidence" value="ECO:0007669"/>
    <property type="project" value="UniProtKB-KW"/>
</dbReference>
<organism evidence="5 6">
    <name type="scientific">Dillenia turbinata</name>
    <dbReference type="NCBI Taxonomy" id="194707"/>
    <lineage>
        <taxon>Eukaryota</taxon>
        <taxon>Viridiplantae</taxon>
        <taxon>Streptophyta</taxon>
        <taxon>Embryophyta</taxon>
        <taxon>Tracheophyta</taxon>
        <taxon>Spermatophyta</taxon>
        <taxon>Magnoliopsida</taxon>
        <taxon>eudicotyledons</taxon>
        <taxon>Gunneridae</taxon>
        <taxon>Pentapetalae</taxon>
        <taxon>Dilleniales</taxon>
        <taxon>Dilleniaceae</taxon>
        <taxon>Dillenia</taxon>
    </lineage>
</organism>
<dbReference type="EMBL" id="JBAMMX010000017">
    <property type="protein sequence ID" value="KAK6924400.1"/>
    <property type="molecule type" value="Genomic_DNA"/>
</dbReference>
<dbReference type="SUPFAM" id="SSF53335">
    <property type="entry name" value="S-adenosyl-L-methionine-dependent methyltransferases"/>
    <property type="match status" value="2"/>
</dbReference>
<dbReference type="AlphaFoldDB" id="A0AAN8UYM9"/>
<accession>A0AAN8UYM9</accession>
<evidence type="ECO:0000256" key="3">
    <source>
        <dbReference type="ARBA" id="ARBA00022723"/>
    </source>
</evidence>
<proteinExistence type="predicted"/>
<evidence type="ECO:0000256" key="1">
    <source>
        <dbReference type="ARBA" id="ARBA00022603"/>
    </source>
</evidence>
<evidence type="ECO:0000313" key="5">
    <source>
        <dbReference type="EMBL" id="KAK6924400.1"/>
    </source>
</evidence>
<keyword evidence="2" id="KW-0808">Transferase</keyword>
<comment type="caution">
    <text evidence="5">The sequence shown here is derived from an EMBL/GenBank/DDBJ whole genome shotgun (WGS) entry which is preliminary data.</text>
</comment>
<name>A0AAN8UYM9_9MAGN</name>
<dbReference type="Gene3D" id="3.40.50.150">
    <property type="entry name" value="Vaccinia Virus protein VP39"/>
    <property type="match status" value="1"/>
</dbReference>
<dbReference type="Gene3D" id="1.10.1200.270">
    <property type="entry name" value="Methyltransferase, alpha-helical capping domain"/>
    <property type="match status" value="2"/>
</dbReference>
<keyword evidence="1 5" id="KW-0489">Methyltransferase</keyword>
<protein>
    <submittedName>
        <fullName evidence="5">SAM dependent carboxyl methyltransferase</fullName>
    </submittedName>
</protein>
<sequence>MDVVHVLHMNEGVGETSYANNSLLQKKVIILTKPITVSAMTDLYSTLSPTKICIADLGCSSGPNTLFVVSELIKTVVRLHKRLGQQNESPEFLVLLNDLPGNDFNTIFKSLLPNFQENLRQELGHGFGPCFVTAAPGSFYGRLFPSQTLHFVHSSYSLQWLSQVPEGLEENKGSIYIASTSPPSVLKAYFNQFQKDFSCFLKCRGEELVTGGRMVLTILGRKSDDPSSKEGCYIWELMALALNDMVAEVPEGLEENKGSIYIASTSPPSVLKAYFNQFQKDFSCFLKCRGEELVTGGRMVLTILGRKSDDPSSKEGCYIWELMALALNDMVAEGLIEEEKLNSFNIPQYTPSPAEIKSEVERNGSFIINKLEVSKVNWDAYENEISYSSKVTKNGGYNVAKLMRAVAEPLLASNFGKSIIDEVFRRYREIVADRMAKERTEFFNVVVSMTKRA</sequence>
<evidence type="ECO:0000256" key="4">
    <source>
        <dbReference type="ARBA" id="ARBA00022842"/>
    </source>
</evidence>
<gene>
    <name evidence="5" type="ORF">RJ641_010600</name>
</gene>
<dbReference type="InterPro" id="IPR029063">
    <property type="entry name" value="SAM-dependent_MTases_sf"/>
</dbReference>
<reference evidence="5 6" key="1">
    <citation type="submission" date="2023-12" db="EMBL/GenBank/DDBJ databases">
        <title>A high-quality genome assembly for Dillenia turbinata (Dilleniales).</title>
        <authorList>
            <person name="Chanderbali A."/>
        </authorList>
    </citation>
    <scope>NUCLEOTIDE SEQUENCE [LARGE SCALE GENOMIC DNA]</scope>
    <source>
        <strain evidence="5">LSX21</strain>
        <tissue evidence="5">Leaf</tissue>
    </source>
</reference>
<keyword evidence="4" id="KW-0460">Magnesium</keyword>
<dbReference type="Pfam" id="PF03492">
    <property type="entry name" value="Methyltransf_7"/>
    <property type="match status" value="1"/>
</dbReference>
<dbReference type="PANTHER" id="PTHR31009">
    <property type="entry name" value="S-ADENOSYL-L-METHIONINE:CARBOXYL METHYLTRANSFERASE FAMILY PROTEIN"/>
    <property type="match status" value="1"/>
</dbReference>